<proteinExistence type="inferred from homology"/>
<protein>
    <recommendedName>
        <fullName evidence="2">palmitoyl-protein hydrolase</fullName>
        <ecNumber evidence="2">3.1.2.22</ecNumber>
    </recommendedName>
</protein>
<evidence type="ECO:0000256" key="1">
    <source>
        <dbReference type="ARBA" id="ARBA00008140"/>
    </source>
</evidence>
<dbReference type="EMBL" id="OU015568">
    <property type="protein sequence ID" value="CAG5078472.1"/>
    <property type="molecule type" value="Genomic_DNA"/>
</dbReference>
<evidence type="ECO:0000256" key="4">
    <source>
        <dbReference type="ARBA" id="ARBA00022801"/>
    </source>
</evidence>
<dbReference type="InterPro" id="IPR042266">
    <property type="entry name" value="PPPDE_sf"/>
</dbReference>
<comment type="similarity">
    <text evidence="1">Belongs to the DeSI family.</text>
</comment>
<name>A0ABN7RN18_OIKDI</name>
<evidence type="ECO:0000256" key="5">
    <source>
        <dbReference type="ARBA" id="ARBA00047409"/>
    </source>
</evidence>
<evidence type="ECO:0000313" key="8">
    <source>
        <dbReference type="Proteomes" id="UP001158576"/>
    </source>
</evidence>
<reference evidence="7 8" key="1">
    <citation type="submission" date="2021-04" db="EMBL/GenBank/DDBJ databases">
        <authorList>
            <person name="Bliznina A."/>
        </authorList>
    </citation>
    <scope>NUCLEOTIDE SEQUENCE [LARGE SCALE GENOMIC DNA]</scope>
</reference>
<dbReference type="Gene3D" id="3.90.1720.30">
    <property type="entry name" value="PPPDE domains"/>
    <property type="match status" value="1"/>
</dbReference>
<dbReference type="InterPro" id="IPR008580">
    <property type="entry name" value="PPPDE_dom"/>
</dbReference>
<sequence>MSSSSGESKREIQKKYHIKKYADELDDYIFMTEEWITNWFAHIGAFFSRSDWNTHVALIIYPIKYYYNDNGAEMVKIDVRKNRDFREWYEYPLHKVAKLPDDPEERKKLKELFYDTFVEMQKTWTHENYDWSNRNCQHFMKVLFEKCCKKKLPKNIQNFVYYHDYYKFAEHAKK</sequence>
<dbReference type="Proteomes" id="UP001158576">
    <property type="component" value="Chromosome PAR"/>
</dbReference>
<feature type="domain" description="PPPDE" evidence="6">
    <location>
        <begin position="110"/>
        <end position="170"/>
    </location>
</feature>
<organism evidence="7 8">
    <name type="scientific">Oikopleura dioica</name>
    <name type="common">Tunicate</name>
    <dbReference type="NCBI Taxonomy" id="34765"/>
    <lineage>
        <taxon>Eukaryota</taxon>
        <taxon>Metazoa</taxon>
        <taxon>Chordata</taxon>
        <taxon>Tunicata</taxon>
        <taxon>Appendicularia</taxon>
        <taxon>Copelata</taxon>
        <taxon>Oikopleuridae</taxon>
        <taxon>Oikopleura</taxon>
    </lineage>
</organism>
<accession>A0ABN7RN18</accession>
<gene>
    <name evidence="7" type="ORF">OKIOD_LOCUS552</name>
</gene>
<keyword evidence="8" id="KW-1185">Reference proteome</keyword>
<keyword evidence="3" id="KW-0645">Protease</keyword>
<comment type="catalytic activity">
    <reaction evidence="5">
        <text>S-hexadecanoyl-L-cysteinyl-[protein] + H2O = L-cysteinyl-[protein] + hexadecanoate + H(+)</text>
        <dbReference type="Rhea" id="RHEA:19233"/>
        <dbReference type="Rhea" id="RHEA-COMP:10131"/>
        <dbReference type="Rhea" id="RHEA-COMP:11032"/>
        <dbReference type="ChEBI" id="CHEBI:7896"/>
        <dbReference type="ChEBI" id="CHEBI:15377"/>
        <dbReference type="ChEBI" id="CHEBI:15378"/>
        <dbReference type="ChEBI" id="CHEBI:29950"/>
        <dbReference type="ChEBI" id="CHEBI:74151"/>
        <dbReference type="EC" id="3.1.2.22"/>
    </reaction>
    <physiologicalReaction direction="left-to-right" evidence="5">
        <dbReference type="Rhea" id="RHEA:19234"/>
    </physiologicalReaction>
</comment>
<evidence type="ECO:0000259" key="6">
    <source>
        <dbReference type="Pfam" id="PF05903"/>
    </source>
</evidence>
<evidence type="ECO:0000256" key="2">
    <source>
        <dbReference type="ARBA" id="ARBA00012423"/>
    </source>
</evidence>
<dbReference type="Pfam" id="PF05903">
    <property type="entry name" value="Peptidase_C97"/>
    <property type="match status" value="1"/>
</dbReference>
<evidence type="ECO:0000313" key="7">
    <source>
        <dbReference type="EMBL" id="CAG5078472.1"/>
    </source>
</evidence>
<evidence type="ECO:0000256" key="3">
    <source>
        <dbReference type="ARBA" id="ARBA00022670"/>
    </source>
</evidence>
<dbReference type="EC" id="3.1.2.22" evidence="2"/>
<keyword evidence="4" id="KW-0378">Hydrolase</keyword>